<dbReference type="OrthoDB" id="311350at2759"/>
<dbReference type="AlphaFoldDB" id="A0A8S1Y968"/>
<protein>
    <submittedName>
        <fullName evidence="1">Uncharacterized protein</fullName>
    </submittedName>
</protein>
<dbReference type="EMBL" id="CAJJDO010000150">
    <property type="protein sequence ID" value="CAD8208392.1"/>
    <property type="molecule type" value="Genomic_DNA"/>
</dbReference>
<sequence>MSQSTQFMNEVVIESLKCSFSQCNSPLIPSNKNFIYYYYKQNPIVHNTNGQIINGINDVRPLEIKFVCYDCINNLKENGRQYIIQIEEKINLNREQYSISVERDCEETPKPPKQGSFTTQRQFCQKCIQNQNQIKSFDISIQSQNRSSIDTDIEIAKYYAEEQYQKDKEIFEQLQQRLQRINNNDNEKMTKLMILNKIKMIMKKYE</sequence>
<proteinExistence type="predicted"/>
<dbReference type="Proteomes" id="UP000689195">
    <property type="component" value="Unassembled WGS sequence"/>
</dbReference>
<keyword evidence="2" id="KW-1185">Reference proteome</keyword>
<name>A0A8S1Y968_9CILI</name>
<comment type="caution">
    <text evidence="1">The sequence shown here is derived from an EMBL/GenBank/DDBJ whole genome shotgun (WGS) entry which is preliminary data.</text>
</comment>
<organism evidence="1 2">
    <name type="scientific">Paramecium pentaurelia</name>
    <dbReference type="NCBI Taxonomy" id="43138"/>
    <lineage>
        <taxon>Eukaryota</taxon>
        <taxon>Sar</taxon>
        <taxon>Alveolata</taxon>
        <taxon>Ciliophora</taxon>
        <taxon>Intramacronucleata</taxon>
        <taxon>Oligohymenophorea</taxon>
        <taxon>Peniculida</taxon>
        <taxon>Parameciidae</taxon>
        <taxon>Paramecium</taxon>
    </lineage>
</organism>
<evidence type="ECO:0000313" key="1">
    <source>
        <dbReference type="EMBL" id="CAD8208392.1"/>
    </source>
</evidence>
<reference evidence="1" key="1">
    <citation type="submission" date="2021-01" db="EMBL/GenBank/DDBJ databases">
        <authorList>
            <consortium name="Genoscope - CEA"/>
            <person name="William W."/>
        </authorList>
    </citation>
    <scope>NUCLEOTIDE SEQUENCE</scope>
</reference>
<gene>
    <name evidence="1" type="ORF">PPENT_87.1.T1500119</name>
</gene>
<accession>A0A8S1Y968</accession>
<evidence type="ECO:0000313" key="2">
    <source>
        <dbReference type="Proteomes" id="UP000689195"/>
    </source>
</evidence>